<organism evidence="2 3">
    <name type="scientific">Plectosphaerella cucumerina</name>
    <dbReference type="NCBI Taxonomy" id="40658"/>
    <lineage>
        <taxon>Eukaryota</taxon>
        <taxon>Fungi</taxon>
        <taxon>Dikarya</taxon>
        <taxon>Ascomycota</taxon>
        <taxon>Pezizomycotina</taxon>
        <taxon>Sordariomycetes</taxon>
        <taxon>Hypocreomycetidae</taxon>
        <taxon>Glomerellales</taxon>
        <taxon>Plectosphaerellaceae</taxon>
        <taxon>Plectosphaerella</taxon>
    </lineage>
</organism>
<reference evidence="2" key="1">
    <citation type="journal article" date="2021" name="Nat. Commun.">
        <title>Genetic determinants of endophytism in the Arabidopsis root mycobiome.</title>
        <authorList>
            <person name="Mesny F."/>
            <person name="Miyauchi S."/>
            <person name="Thiergart T."/>
            <person name="Pickel B."/>
            <person name="Atanasova L."/>
            <person name="Karlsson M."/>
            <person name="Huettel B."/>
            <person name="Barry K.W."/>
            <person name="Haridas S."/>
            <person name="Chen C."/>
            <person name="Bauer D."/>
            <person name="Andreopoulos W."/>
            <person name="Pangilinan J."/>
            <person name="LaButti K."/>
            <person name="Riley R."/>
            <person name="Lipzen A."/>
            <person name="Clum A."/>
            <person name="Drula E."/>
            <person name="Henrissat B."/>
            <person name="Kohler A."/>
            <person name="Grigoriev I.V."/>
            <person name="Martin F.M."/>
            <person name="Hacquard S."/>
        </authorList>
    </citation>
    <scope>NUCLEOTIDE SEQUENCE</scope>
    <source>
        <strain evidence="2">MPI-CAGE-AT-0016</strain>
    </source>
</reference>
<dbReference type="Pfam" id="PF06881">
    <property type="entry name" value="Elongin_A"/>
    <property type="match status" value="1"/>
</dbReference>
<evidence type="ECO:0000256" key="1">
    <source>
        <dbReference type="SAM" id="MobiDB-lite"/>
    </source>
</evidence>
<dbReference type="Proteomes" id="UP000813385">
    <property type="component" value="Unassembled WGS sequence"/>
</dbReference>
<feature type="region of interest" description="Disordered" evidence="1">
    <location>
        <begin position="136"/>
        <end position="176"/>
    </location>
</feature>
<sequence length="405" mass="44828">MGYTKSLVELCMDTCQKHISQLTSFGDADFLLPRERVRELLSKINNPGQLRTIEINSPHLQTETAEFWKRLIQKEFPVESKEKNYTPKNPENWYKMYEKYSMERQASRKEAEERMIAQFQGLQQKKDTRVSHIVDPKLLPRPPKTGRNLGTARGPSYEKATGNLTFGKGTRTSNALQKARRQASEYKLIRSSLANPFRATPTGSVRAAPVGMVNAKRIASQPAFRTSSSLKRPGIATKPPPKPTNPGMENALRPPQYISDSDEDDDGDDDDMFGEKTRSGKGTAGRPSSTMRSNPANNRSAKPGVQPARRSGLLSSAPRPNAVITRVSNPSVKRQEPGPARSEHASSDSRGTRVESAHPSRAPSKRASPPGGPPSPTARGQQSPPLMPKKRKAADIFMPPKRRKN</sequence>
<dbReference type="GO" id="GO:0006368">
    <property type="term" value="P:transcription elongation by RNA polymerase II"/>
    <property type="evidence" value="ECO:0007669"/>
    <property type="project" value="InterPro"/>
</dbReference>
<dbReference type="PANTHER" id="PTHR47543">
    <property type="entry name" value="OS08G0169600 PROTEIN"/>
    <property type="match status" value="1"/>
</dbReference>
<dbReference type="InterPro" id="IPR010684">
    <property type="entry name" value="RNA_pol_II_trans_fac_SIII_A"/>
</dbReference>
<gene>
    <name evidence="2" type="ORF">B0T11DRAFT_111735</name>
</gene>
<keyword evidence="3" id="KW-1185">Reference proteome</keyword>
<dbReference type="PANTHER" id="PTHR47543:SF2">
    <property type="entry name" value="RNA POLYMERASE II TRANSCRIPTION FACTOR SIII SUBUNIT A"/>
    <property type="match status" value="1"/>
</dbReference>
<feature type="compositionally biased region" description="Low complexity" evidence="1">
    <location>
        <begin position="359"/>
        <end position="369"/>
    </location>
</feature>
<dbReference type="OrthoDB" id="4834711at2759"/>
<dbReference type="GO" id="GO:0070449">
    <property type="term" value="C:elongin complex"/>
    <property type="evidence" value="ECO:0007669"/>
    <property type="project" value="InterPro"/>
</dbReference>
<evidence type="ECO:0000313" key="3">
    <source>
        <dbReference type="Proteomes" id="UP000813385"/>
    </source>
</evidence>
<protein>
    <submittedName>
        <fullName evidence="2">RNA polymerase II transcription factor SIII subunit A-domain-containing protein</fullName>
    </submittedName>
</protein>
<feature type="region of interest" description="Disordered" evidence="1">
    <location>
        <begin position="219"/>
        <end position="405"/>
    </location>
</feature>
<feature type="compositionally biased region" description="Basic and acidic residues" evidence="1">
    <location>
        <begin position="333"/>
        <end position="358"/>
    </location>
</feature>
<comment type="caution">
    <text evidence="2">The sequence shown here is derived from an EMBL/GenBank/DDBJ whole genome shotgun (WGS) entry which is preliminary data.</text>
</comment>
<dbReference type="EMBL" id="JAGPXD010000004">
    <property type="protein sequence ID" value="KAH7359080.1"/>
    <property type="molecule type" value="Genomic_DNA"/>
</dbReference>
<dbReference type="Gene3D" id="6.10.250.3180">
    <property type="match status" value="1"/>
</dbReference>
<proteinExistence type="predicted"/>
<feature type="compositionally biased region" description="Acidic residues" evidence="1">
    <location>
        <begin position="260"/>
        <end position="272"/>
    </location>
</feature>
<name>A0A8K0TBX1_9PEZI</name>
<dbReference type="AlphaFoldDB" id="A0A8K0TBX1"/>
<evidence type="ECO:0000313" key="2">
    <source>
        <dbReference type="EMBL" id="KAH7359080.1"/>
    </source>
</evidence>
<feature type="compositionally biased region" description="Polar residues" evidence="1">
    <location>
        <begin position="286"/>
        <end position="300"/>
    </location>
</feature>
<accession>A0A8K0TBX1</accession>